<dbReference type="Proteomes" id="UP001176961">
    <property type="component" value="Unassembled WGS sequence"/>
</dbReference>
<dbReference type="AlphaFoldDB" id="A0AA36GMT8"/>
<comment type="caution">
    <text evidence="1">The sequence shown here is derived from an EMBL/GenBank/DDBJ whole genome shotgun (WGS) entry which is preliminary data.</text>
</comment>
<proteinExistence type="predicted"/>
<organism evidence="1 2">
    <name type="scientific">Cylicocyclus nassatus</name>
    <name type="common">Nematode worm</name>
    <dbReference type="NCBI Taxonomy" id="53992"/>
    <lineage>
        <taxon>Eukaryota</taxon>
        <taxon>Metazoa</taxon>
        <taxon>Ecdysozoa</taxon>
        <taxon>Nematoda</taxon>
        <taxon>Chromadorea</taxon>
        <taxon>Rhabditida</taxon>
        <taxon>Rhabditina</taxon>
        <taxon>Rhabditomorpha</taxon>
        <taxon>Strongyloidea</taxon>
        <taxon>Strongylidae</taxon>
        <taxon>Cylicocyclus</taxon>
    </lineage>
</organism>
<evidence type="ECO:0000313" key="2">
    <source>
        <dbReference type="Proteomes" id="UP001176961"/>
    </source>
</evidence>
<protein>
    <submittedName>
        <fullName evidence="1">Uncharacterized protein</fullName>
    </submittedName>
</protein>
<keyword evidence="2" id="KW-1185">Reference proteome</keyword>
<sequence length="55" mass="6587">MKLTQRRKRRRRSLKNNPEKSNVFLRTELSVHGKSCFRIKASDLRSLCMYVFGRS</sequence>
<feature type="non-terminal residue" evidence="1">
    <location>
        <position position="55"/>
    </location>
</feature>
<accession>A0AA36GMT8</accession>
<evidence type="ECO:0000313" key="1">
    <source>
        <dbReference type="EMBL" id="CAJ0594984.1"/>
    </source>
</evidence>
<gene>
    <name evidence="1" type="ORF">CYNAS_LOCUS6967</name>
</gene>
<dbReference type="EMBL" id="CATQJL010000112">
    <property type="protein sequence ID" value="CAJ0594984.1"/>
    <property type="molecule type" value="Genomic_DNA"/>
</dbReference>
<name>A0AA36GMT8_CYLNA</name>
<reference evidence="1" key="1">
    <citation type="submission" date="2023-07" db="EMBL/GenBank/DDBJ databases">
        <authorList>
            <consortium name="CYATHOMIX"/>
        </authorList>
    </citation>
    <scope>NUCLEOTIDE SEQUENCE</scope>
    <source>
        <strain evidence="1">N/A</strain>
    </source>
</reference>